<keyword evidence="4" id="KW-0472">Membrane</keyword>
<keyword evidence="6" id="KW-1185">Reference proteome</keyword>
<dbReference type="Pfam" id="PF00515">
    <property type="entry name" value="TPR_1"/>
    <property type="match status" value="1"/>
</dbReference>
<feature type="repeat" description="TPR" evidence="3">
    <location>
        <begin position="124"/>
        <end position="157"/>
    </location>
</feature>
<evidence type="ECO:0008006" key="7">
    <source>
        <dbReference type="Google" id="ProtNLM"/>
    </source>
</evidence>
<dbReference type="InterPro" id="IPR011990">
    <property type="entry name" value="TPR-like_helical_dom_sf"/>
</dbReference>
<dbReference type="Pfam" id="PF13432">
    <property type="entry name" value="TPR_16"/>
    <property type="match status" value="1"/>
</dbReference>
<dbReference type="InterPro" id="IPR050498">
    <property type="entry name" value="Ycf3"/>
</dbReference>
<evidence type="ECO:0000256" key="3">
    <source>
        <dbReference type="PROSITE-ProRule" id="PRU00339"/>
    </source>
</evidence>
<gene>
    <name evidence="5" type="ORF">BZL35_00125</name>
</gene>
<dbReference type="Gene3D" id="1.25.40.10">
    <property type="entry name" value="Tetratricopeptide repeat domain"/>
    <property type="match status" value="1"/>
</dbReference>
<dbReference type="SUPFAM" id="SSF48452">
    <property type="entry name" value="TPR-like"/>
    <property type="match status" value="1"/>
</dbReference>
<comment type="caution">
    <text evidence="5">The sequence shown here is derived from an EMBL/GenBank/DDBJ whole genome shotgun (WGS) entry which is preliminary data.</text>
</comment>
<keyword evidence="1" id="KW-0677">Repeat</keyword>
<keyword evidence="2 3" id="KW-0802">TPR repeat</keyword>
<dbReference type="SMART" id="SM00028">
    <property type="entry name" value="TPR"/>
    <property type="match status" value="2"/>
</dbReference>
<protein>
    <recommendedName>
        <fullName evidence="7">Tetratricopeptide repeat protein</fullName>
    </recommendedName>
</protein>
<evidence type="ECO:0000256" key="4">
    <source>
        <dbReference type="SAM" id="Phobius"/>
    </source>
</evidence>
<organism evidence="5 6">
    <name type="scientific">Candidatus Pandoraea novymonadis</name>
    <dbReference type="NCBI Taxonomy" id="1808959"/>
    <lineage>
        <taxon>Bacteria</taxon>
        <taxon>Pseudomonadati</taxon>
        <taxon>Pseudomonadota</taxon>
        <taxon>Betaproteobacteria</taxon>
        <taxon>Burkholderiales</taxon>
        <taxon>Burkholderiaceae</taxon>
        <taxon>Pandoraea</taxon>
    </lineage>
</organism>
<dbReference type="InterPro" id="IPR019734">
    <property type="entry name" value="TPR_rpt"/>
</dbReference>
<feature type="transmembrane region" description="Helical" evidence="4">
    <location>
        <begin position="12"/>
        <end position="36"/>
    </location>
</feature>
<accession>A0ABX5FFU0</accession>
<evidence type="ECO:0000313" key="6">
    <source>
        <dbReference type="Proteomes" id="UP000242660"/>
    </source>
</evidence>
<dbReference type="PANTHER" id="PTHR44858:SF1">
    <property type="entry name" value="UDP-N-ACETYLGLUCOSAMINE--PEPTIDE N-ACETYLGLUCOSAMINYLTRANSFERASE SPINDLY-RELATED"/>
    <property type="match status" value="1"/>
</dbReference>
<dbReference type="Proteomes" id="UP000242660">
    <property type="component" value="Unassembled WGS sequence"/>
</dbReference>
<sequence>MAYSNFSLCYFLRYNFVFTAIISIIVATIITGALIIPVHAQVLNNMVSTQKLQTPQQKSESEINQHIKAHHYSDALRAANVHVKKYPRDAQVLLTRGLILMELKFHQEAIDVFVALTQDFPELPEPYNNLAAAYAYQGAFDKARDALETAIRVHPNFAVAYENLGDVYVKLAYKAYLRAQQIFPSTTICNKAEQIDRMLLKKEIRGQQQPSNNTGAIPKKFLRSSKLCN</sequence>
<proteinExistence type="predicted"/>
<keyword evidence="4" id="KW-0812">Transmembrane</keyword>
<keyword evidence="4" id="KW-1133">Transmembrane helix</keyword>
<dbReference type="PROSITE" id="PS50005">
    <property type="entry name" value="TPR"/>
    <property type="match status" value="1"/>
</dbReference>
<reference evidence="5 6" key="1">
    <citation type="journal article" date="2017" name="Front. Microbiol.">
        <title>Genome of Ca. Pandoraea novymonadis, an Endosymbiotic Bacterium of the Trypanosomatid Novymonas esmeraldas.</title>
        <authorList>
            <person name="Kostygov A.Y."/>
            <person name="Butenko A."/>
            <person name="Nenarokova A."/>
            <person name="Tashyreva D."/>
            <person name="Flegontov P."/>
            <person name="Lukes J."/>
            <person name="Yurchenko V."/>
        </authorList>
    </citation>
    <scope>NUCLEOTIDE SEQUENCE [LARGE SCALE GENOMIC DNA]</scope>
    <source>
        <strain evidence="5 6">E262</strain>
    </source>
</reference>
<evidence type="ECO:0000313" key="5">
    <source>
        <dbReference type="EMBL" id="PSB91907.1"/>
    </source>
</evidence>
<evidence type="ECO:0000256" key="1">
    <source>
        <dbReference type="ARBA" id="ARBA00022737"/>
    </source>
</evidence>
<dbReference type="EMBL" id="MUHY01000001">
    <property type="protein sequence ID" value="PSB91907.1"/>
    <property type="molecule type" value="Genomic_DNA"/>
</dbReference>
<dbReference type="PANTHER" id="PTHR44858">
    <property type="entry name" value="TETRATRICOPEPTIDE REPEAT PROTEIN 6"/>
    <property type="match status" value="1"/>
</dbReference>
<evidence type="ECO:0000256" key="2">
    <source>
        <dbReference type="ARBA" id="ARBA00022803"/>
    </source>
</evidence>
<name>A0ABX5FFU0_9BURK</name>